<evidence type="ECO:0000313" key="3">
    <source>
        <dbReference type="Proteomes" id="UP000015620"/>
    </source>
</evidence>
<proteinExistence type="predicted"/>
<accession>S5ZLE3</accession>
<evidence type="ECO:0000259" key="1">
    <source>
        <dbReference type="Pfam" id="PF12740"/>
    </source>
</evidence>
<dbReference type="Proteomes" id="UP000015620">
    <property type="component" value="Chromosome"/>
</dbReference>
<dbReference type="SUPFAM" id="SSF53474">
    <property type="entry name" value="alpha/beta-Hydrolases"/>
    <property type="match status" value="1"/>
</dbReference>
<feature type="domain" description="PET hydrolase/cutinase-like" evidence="1">
    <location>
        <begin position="76"/>
        <end position="263"/>
    </location>
</feature>
<dbReference type="RefSeq" id="WP_020964697.1">
    <property type="nucleotide sequence ID" value="NC_022097.1"/>
</dbReference>
<dbReference type="KEGG" id="tped:TPE_0901"/>
<keyword evidence="3" id="KW-1185">Reference proteome</keyword>
<protein>
    <submittedName>
        <fullName evidence="2">Putative lipase/esterase</fullName>
    </submittedName>
</protein>
<dbReference type="InterPro" id="IPR029058">
    <property type="entry name" value="AB_hydrolase_fold"/>
</dbReference>
<dbReference type="AlphaFoldDB" id="S5ZLE3"/>
<dbReference type="Gene3D" id="3.40.50.1820">
    <property type="entry name" value="alpha/beta hydrolase"/>
    <property type="match status" value="1"/>
</dbReference>
<reference evidence="2 3" key="1">
    <citation type="journal article" date="2013" name="PLoS ONE">
        <title>Genome-Wide Relatedness of Treponema pedis, from Gingiva and Necrotic Skin Lesions of Pigs, with the Human Oral Pathogen Treponema denticola.</title>
        <authorList>
            <person name="Svartstrom O."/>
            <person name="Mushtaq M."/>
            <person name="Pringle M."/>
            <person name="Segerman B."/>
        </authorList>
    </citation>
    <scope>NUCLEOTIDE SEQUENCE [LARGE SCALE GENOMIC DNA]</scope>
    <source>
        <strain evidence="2">T A4</strain>
    </source>
</reference>
<gene>
    <name evidence="2" type="ORF">TPE_0901</name>
</gene>
<dbReference type="HOGENOM" id="CLU_070820_0_0_12"/>
<evidence type="ECO:0000313" key="2">
    <source>
        <dbReference type="EMBL" id="AGT43397.1"/>
    </source>
</evidence>
<sequence length="340" mass="38981">MLKFFKRRKIFAIKSIFSFFCFGFIFAYAQNIKKEDRFKVWAFNDESKVGFNHVYKTALKDNIKDESLSDTENIKGLITVYLPKKEGKCPLILIVHGYAASKFSVLPLGRILASYGYAAAVFTSRKKEAPKDWIAPLSSTYELLKEKNENPEHKLYGLLDTENVGIAVHSLSGSAALYFADFMPFVKAVTAIHPYNGASGFIERIAGKNEELGDEFSEIRGAVLILTSETDVIAYPEKAYRFFKNLNKNTAACFLSFKNINHNDCLDTYRIEIFGGYHKENFSLYSYLITSWFDSFLKNEKHNLELFKKNGKRFSEIGPLLYTDTKRKHGDYPNYDSRNL</sequence>
<dbReference type="EMBL" id="CP004120">
    <property type="protein sequence ID" value="AGT43397.1"/>
    <property type="molecule type" value="Genomic_DNA"/>
</dbReference>
<dbReference type="InterPro" id="IPR041127">
    <property type="entry name" value="PET_hydrolase/cutinase-like"/>
</dbReference>
<name>S5ZLE3_9SPIR</name>
<dbReference type="PATRIC" id="fig|1291379.3.peg.896"/>
<dbReference type="GeneID" id="301089547"/>
<organism evidence="2 3">
    <name type="scientific">Treponema pedis str. T A4</name>
    <dbReference type="NCBI Taxonomy" id="1291379"/>
    <lineage>
        <taxon>Bacteria</taxon>
        <taxon>Pseudomonadati</taxon>
        <taxon>Spirochaetota</taxon>
        <taxon>Spirochaetia</taxon>
        <taxon>Spirochaetales</taxon>
        <taxon>Treponemataceae</taxon>
        <taxon>Treponema</taxon>
    </lineage>
</organism>
<dbReference type="Pfam" id="PF12740">
    <property type="entry name" value="PETase"/>
    <property type="match status" value="1"/>
</dbReference>